<dbReference type="EMBL" id="BAAAJK010000050">
    <property type="protein sequence ID" value="GAA1400340.1"/>
    <property type="molecule type" value="Genomic_DNA"/>
</dbReference>
<feature type="binding site" evidence="8">
    <location>
        <position position="313"/>
    </location>
    <ligand>
        <name>L-glutamine</name>
        <dbReference type="ChEBI" id="CHEBI:58359"/>
    </ligand>
</feature>
<evidence type="ECO:0000256" key="6">
    <source>
        <dbReference type="ARBA" id="ARBA00022962"/>
    </source>
</evidence>
<comment type="pathway">
    <text evidence="1 8">Amino-acid biosynthesis; L-arginine biosynthesis; carbamoyl phosphate from bicarbonate: step 1/1.</text>
</comment>
<feature type="compositionally biased region" description="Basic and acidic residues" evidence="9">
    <location>
        <begin position="412"/>
        <end position="429"/>
    </location>
</feature>
<gene>
    <name evidence="8" type="primary">carA</name>
    <name evidence="11" type="ORF">GCM10009613_57170</name>
</gene>
<keyword evidence="8" id="KW-0055">Arginine biosynthesis</keyword>
<keyword evidence="3 8" id="KW-0436">Ligase</keyword>
<keyword evidence="5 8" id="KW-0067">ATP-binding</keyword>
<name>A0ABP4IZ12_9PSEU</name>
<comment type="function">
    <text evidence="8">Small subunit of the glutamine-dependent carbamoyl phosphate synthetase (CPSase). CPSase catalyzes the formation of carbamoyl phosphate from the ammonia moiety of glutamine, carbonate, and phosphate donated by ATP, constituting the first step of 2 biosynthetic pathways, one leading to arginine and/or urea and the other to pyrimidine nucleotides. The small subunit (glutamine amidotransferase) binds and cleaves glutamine to supply the large subunit with the substrate ammonia.</text>
</comment>
<comment type="caution">
    <text evidence="11">The sequence shown here is derived from an EMBL/GenBank/DDBJ whole genome shotgun (WGS) entry which is preliminary data.</text>
</comment>
<feature type="active site" evidence="8">
    <location>
        <position position="363"/>
    </location>
</feature>
<evidence type="ECO:0000256" key="4">
    <source>
        <dbReference type="ARBA" id="ARBA00022741"/>
    </source>
</evidence>
<feature type="binding site" evidence="8">
    <location>
        <position position="62"/>
    </location>
    <ligand>
        <name>L-glutamine</name>
        <dbReference type="ChEBI" id="CHEBI:58359"/>
    </ligand>
</feature>
<proteinExistence type="inferred from homology"/>
<protein>
    <recommendedName>
        <fullName evidence="8">Carbamoyl phosphate synthase small chain</fullName>
        <ecNumber evidence="8">6.3.5.5</ecNumber>
    </recommendedName>
    <alternativeName>
        <fullName evidence="8">Carbamoyl phosphate synthetase glutamine chain</fullName>
    </alternativeName>
</protein>
<dbReference type="PRINTS" id="PR00096">
    <property type="entry name" value="GATASE"/>
</dbReference>
<feature type="binding site" evidence="8">
    <location>
        <position position="275"/>
    </location>
    <ligand>
        <name>L-glutamine</name>
        <dbReference type="ChEBI" id="CHEBI:58359"/>
    </ligand>
</feature>
<feature type="binding site" evidence="8">
    <location>
        <position position="316"/>
    </location>
    <ligand>
        <name>L-glutamine</name>
        <dbReference type="ChEBI" id="CHEBI:58359"/>
    </ligand>
</feature>
<evidence type="ECO:0000256" key="3">
    <source>
        <dbReference type="ARBA" id="ARBA00022598"/>
    </source>
</evidence>
<dbReference type="Gene3D" id="3.40.50.880">
    <property type="match status" value="1"/>
</dbReference>
<evidence type="ECO:0000256" key="7">
    <source>
        <dbReference type="ARBA" id="ARBA00048816"/>
    </source>
</evidence>
<sequence length="682" mass="69475">MTSTGSARSTRDGGGGDGSALLVLEDGRIFRGESYGATGQSLGEAVFTTGMTGYQETLTDPSYHRQIVLQTAPQIGNTGWNDEDDESARIQVAGYVVRDPSRRPSNWRATGSLEDALRAQGVVGIAGIDTRAAVRHLRERGAMRAGVFSGDALADDDELVDRVRQSPQMEGADLYGAVTTAEPYVVPAVGERRFVVAALDVGIKYNTPRMMAARGIEVHVLPASSTIEEIESLRPDGFFVANGPGDPATADGPVALTRQVLQRRIPLFGICFGNQILGRALGRDTYKLRYGHRGINIPVIEHATGRVAITSQNHGFAVAGEAGEEFDTPYGRAAITHTCPNDGCVEGMAGIDFPAFSVQYHPEAAAGPHDAADLFDRFAQLMTDNPVGYAGVAARRPDGAEPVPYPAPDDLPDQHDHADRDALPDRDDLPDPAAGGPAPDPDPATGAVSGPAHGTGGDPVTGAVSGAATGEPGAAGGAVPRPVRQAPAQTAQPSPVAPPSATAGPSVDLNPDRAAGPGGVDQAGPAGVDRAGPGGVDQAGPAGVDQAGPAGVDRAGPAGVDPAGPADDPASTTRLPVTPPGGAPAAGRTGGAPVSGPADEPPTSRLPTVPGPGTPDPLTAPFSDIENALRREGGAPGGPAAPHTPERDADPVTGRSGPVDDRPWPPPPAGSADAEQARQEEN</sequence>
<evidence type="ECO:0000313" key="12">
    <source>
        <dbReference type="Proteomes" id="UP001501414"/>
    </source>
</evidence>
<dbReference type="InterPro" id="IPR029062">
    <property type="entry name" value="Class_I_gatase-like"/>
</dbReference>
<dbReference type="EC" id="6.3.5.5" evidence="8"/>
<evidence type="ECO:0000256" key="1">
    <source>
        <dbReference type="ARBA" id="ARBA00005077"/>
    </source>
</evidence>
<dbReference type="Proteomes" id="UP001501414">
    <property type="component" value="Unassembled WGS sequence"/>
</dbReference>
<dbReference type="PROSITE" id="PS51273">
    <property type="entry name" value="GATASE_TYPE_1"/>
    <property type="match status" value="1"/>
</dbReference>
<feature type="compositionally biased region" description="Low complexity" evidence="9">
    <location>
        <begin position="555"/>
        <end position="570"/>
    </location>
</feature>
<dbReference type="InterPro" id="IPR002474">
    <property type="entry name" value="CarbamoylP_synth_ssu_N"/>
</dbReference>
<keyword evidence="6 8" id="KW-0315">Glutamine amidotransferase</keyword>
<dbReference type="NCBIfam" id="TIGR01368">
    <property type="entry name" value="CPSaseIIsmall"/>
    <property type="match status" value="1"/>
</dbReference>
<dbReference type="Pfam" id="PF00988">
    <property type="entry name" value="CPSase_sm_chain"/>
    <property type="match status" value="1"/>
</dbReference>
<dbReference type="PANTHER" id="PTHR43418:SF7">
    <property type="entry name" value="CARBAMOYL-PHOSPHATE SYNTHASE SMALL CHAIN"/>
    <property type="match status" value="1"/>
</dbReference>
<evidence type="ECO:0000256" key="5">
    <source>
        <dbReference type="ARBA" id="ARBA00022840"/>
    </source>
</evidence>
<evidence type="ECO:0000259" key="10">
    <source>
        <dbReference type="SMART" id="SM01097"/>
    </source>
</evidence>
<dbReference type="PRINTS" id="PR00099">
    <property type="entry name" value="CPSGATASE"/>
</dbReference>
<comment type="subunit">
    <text evidence="8">Composed of two chains; the small (or glutamine) chain promotes the hydrolysis of glutamine to ammonia, which is used by the large (or ammonia) chain to synthesize carbamoyl phosphate. Tetramer of heterodimers (alpha,beta)4.</text>
</comment>
<evidence type="ECO:0000256" key="8">
    <source>
        <dbReference type="HAMAP-Rule" id="MF_01209"/>
    </source>
</evidence>
<feature type="active site" evidence="8">
    <location>
        <position position="361"/>
    </location>
</feature>
<dbReference type="SUPFAM" id="SSF52021">
    <property type="entry name" value="Carbamoyl phosphate synthetase, small subunit N-terminal domain"/>
    <property type="match status" value="1"/>
</dbReference>
<comment type="similarity">
    <text evidence="2 8">Belongs to the CarA family.</text>
</comment>
<keyword evidence="4 8" id="KW-0547">Nucleotide-binding</keyword>
<feature type="domain" description="Carbamoyl-phosphate synthase small subunit N-terminal" evidence="10">
    <location>
        <begin position="18"/>
        <end position="148"/>
    </location>
</feature>
<keyword evidence="8" id="KW-0028">Amino-acid biosynthesis</keyword>
<dbReference type="InterPro" id="IPR006274">
    <property type="entry name" value="CarbamoylP_synth_ssu"/>
</dbReference>
<dbReference type="PANTHER" id="PTHR43418">
    <property type="entry name" value="MULTIFUNCTIONAL TRYPTOPHAN BIOSYNTHESIS PROTEIN-RELATED"/>
    <property type="match status" value="1"/>
</dbReference>
<feature type="region of interest" description="Disordered" evidence="9">
    <location>
        <begin position="390"/>
        <end position="682"/>
    </location>
</feature>
<dbReference type="CDD" id="cd01744">
    <property type="entry name" value="GATase1_CPSase"/>
    <property type="match status" value="1"/>
</dbReference>
<dbReference type="Gene3D" id="3.50.30.20">
    <property type="entry name" value="Carbamoyl-phosphate synthase small subunit, N-terminal domain"/>
    <property type="match status" value="1"/>
</dbReference>
<dbReference type="SUPFAM" id="SSF52317">
    <property type="entry name" value="Class I glutamine amidotransferase-like"/>
    <property type="match status" value="1"/>
</dbReference>
<feature type="compositionally biased region" description="Low complexity" evidence="9">
    <location>
        <begin position="583"/>
        <end position="594"/>
    </location>
</feature>
<dbReference type="InterPro" id="IPR035686">
    <property type="entry name" value="CPSase_GATase1"/>
</dbReference>
<evidence type="ECO:0000256" key="9">
    <source>
        <dbReference type="SAM" id="MobiDB-lite"/>
    </source>
</evidence>
<feature type="binding site" evidence="8">
    <location>
        <position position="315"/>
    </location>
    <ligand>
        <name>L-glutamine</name>
        <dbReference type="ChEBI" id="CHEBI:58359"/>
    </ligand>
</feature>
<dbReference type="InterPro" id="IPR050472">
    <property type="entry name" value="Anth_synth/Amidotransfase"/>
</dbReference>
<keyword evidence="12" id="KW-1185">Reference proteome</keyword>
<evidence type="ECO:0000256" key="2">
    <source>
        <dbReference type="ARBA" id="ARBA00007800"/>
    </source>
</evidence>
<comment type="catalytic activity">
    <reaction evidence="7 8">
        <text>hydrogencarbonate + L-glutamine + 2 ATP + H2O = carbamoyl phosphate + L-glutamate + 2 ADP + phosphate + 2 H(+)</text>
        <dbReference type="Rhea" id="RHEA:18633"/>
        <dbReference type="ChEBI" id="CHEBI:15377"/>
        <dbReference type="ChEBI" id="CHEBI:15378"/>
        <dbReference type="ChEBI" id="CHEBI:17544"/>
        <dbReference type="ChEBI" id="CHEBI:29985"/>
        <dbReference type="ChEBI" id="CHEBI:30616"/>
        <dbReference type="ChEBI" id="CHEBI:43474"/>
        <dbReference type="ChEBI" id="CHEBI:58228"/>
        <dbReference type="ChEBI" id="CHEBI:58359"/>
        <dbReference type="ChEBI" id="CHEBI:456216"/>
        <dbReference type="EC" id="6.3.5.5"/>
    </reaction>
</comment>
<dbReference type="SMART" id="SM01097">
    <property type="entry name" value="CPSase_sm_chain"/>
    <property type="match status" value="1"/>
</dbReference>
<feature type="active site" description="Nucleophile" evidence="8">
    <location>
        <position position="271"/>
    </location>
</feature>
<reference evidence="12" key="1">
    <citation type="journal article" date="2019" name="Int. J. Syst. Evol. Microbiol.">
        <title>The Global Catalogue of Microorganisms (GCM) 10K type strain sequencing project: providing services to taxonomists for standard genome sequencing and annotation.</title>
        <authorList>
            <consortium name="The Broad Institute Genomics Platform"/>
            <consortium name="The Broad Institute Genome Sequencing Center for Infectious Disease"/>
            <person name="Wu L."/>
            <person name="Ma J."/>
        </authorList>
    </citation>
    <scope>NUCLEOTIDE SEQUENCE [LARGE SCALE GENOMIC DNA]</scope>
    <source>
        <strain evidence="12">JCM 11896</strain>
    </source>
</reference>
<dbReference type="HAMAP" id="MF_01209">
    <property type="entry name" value="CPSase_S_chain"/>
    <property type="match status" value="1"/>
</dbReference>
<dbReference type="Pfam" id="PF00117">
    <property type="entry name" value="GATase"/>
    <property type="match status" value="1"/>
</dbReference>
<organism evidence="11 12">
    <name type="scientific">Pseudonocardia kongjuensis</name>
    <dbReference type="NCBI Taxonomy" id="102227"/>
    <lineage>
        <taxon>Bacteria</taxon>
        <taxon>Bacillati</taxon>
        <taxon>Actinomycetota</taxon>
        <taxon>Actinomycetes</taxon>
        <taxon>Pseudonocardiales</taxon>
        <taxon>Pseudonocardiaceae</taxon>
        <taxon>Pseudonocardia</taxon>
    </lineage>
</organism>
<accession>A0ABP4IZ12</accession>
<dbReference type="InterPro" id="IPR017926">
    <property type="entry name" value="GATASE"/>
</dbReference>
<comment type="catalytic activity">
    <reaction evidence="8">
        <text>L-glutamine + H2O = L-glutamate + NH4(+)</text>
        <dbReference type="Rhea" id="RHEA:15889"/>
        <dbReference type="ChEBI" id="CHEBI:15377"/>
        <dbReference type="ChEBI" id="CHEBI:28938"/>
        <dbReference type="ChEBI" id="CHEBI:29985"/>
        <dbReference type="ChEBI" id="CHEBI:58359"/>
    </reaction>
</comment>
<dbReference type="NCBIfam" id="NF009475">
    <property type="entry name" value="PRK12838.1"/>
    <property type="match status" value="1"/>
</dbReference>
<feature type="binding site" evidence="8">
    <location>
        <position position="272"/>
    </location>
    <ligand>
        <name>L-glutamine</name>
        <dbReference type="ChEBI" id="CHEBI:58359"/>
    </ligand>
</feature>
<feature type="binding site" evidence="8">
    <location>
        <position position="245"/>
    </location>
    <ligand>
        <name>L-glutamine</name>
        <dbReference type="ChEBI" id="CHEBI:58359"/>
    </ligand>
</feature>
<feature type="binding site" evidence="8">
    <location>
        <position position="243"/>
    </location>
    <ligand>
        <name>L-glutamine</name>
        <dbReference type="ChEBI" id="CHEBI:58359"/>
    </ligand>
</feature>
<dbReference type="InterPro" id="IPR036480">
    <property type="entry name" value="CarbP_synth_ssu_N_sf"/>
</dbReference>
<evidence type="ECO:0000313" key="11">
    <source>
        <dbReference type="EMBL" id="GAA1400340.1"/>
    </source>
</evidence>
<keyword evidence="8" id="KW-0665">Pyrimidine biosynthesis</keyword>
<comment type="pathway">
    <text evidence="8">Pyrimidine metabolism; UMP biosynthesis via de novo pathway; (S)-dihydroorotate from bicarbonate: step 1/3.</text>
</comment>
<feature type="region of interest" description="CPSase" evidence="8">
    <location>
        <begin position="1"/>
        <end position="192"/>
    </location>
</feature>